<evidence type="ECO:0000256" key="1">
    <source>
        <dbReference type="SAM" id="MobiDB-lite"/>
    </source>
</evidence>
<gene>
    <name evidence="2" type="ORF">G6O67_006748</name>
</gene>
<feature type="region of interest" description="Disordered" evidence="1">
    <location>
        <begin position="235"/>
        <end position="277"/>
    </location>
</feature>
<evidence type="ECO:0000313" key="3">
    <source>
        <dbReference type="Proteomes" id="UP000557566"/>
    </source>
</evidence>
<reference evidence="2 3" key="1">
    <citation type="journal article" date="2020" name="Genome Biol. Evol.">
        <title>A new high-quality draft genome assembly of the Chinese cordyceps Ophiocordyceps sinensis.</title>
        <authorList>
            <person name="Shu R."/>
            <person name="Zhang J."/>
            <person name="Meng Q."/>
            <person name="Zhang H."/>
            <person name="Zhou G."/>
            <person name="Li M."/>
            <person name="Wu P."/>
            <person name="Zhao Y."/>
            <person name="Chen C."/>
            <person name="Qin Q."/>
        </authorList>
    </citation>
    <scope>NUCLEOTIDE SEQUENCE [LARGE SCALE GENOMIC DNA]</scope>
    <source>
        <strain evidence="2 3">IOZ07</strain>
    </source>
</reference>
<feature type="compositionally biased region" description="Basic and acidic residues" evidence="1">
    <location>
        <begin position="235"/>
        <end position="263"/>
    </location>
</feature>
<organism evidence="2 3">
    <name type="scientific">Ophiocordyceps sinensis</name>
    <dbReference type="NCBI Taxonomy" id="72228"/>
    <lineage>
        <taxon>Eukaryota</taxon>
        <taxon>Fungi</taxon>
        <taxon>Dikarya</taxon>
        <taxon>Ascomycota</taxon>
        <taxon>Pezizomycotina</taxon>
        <taxon>Sordariomycetes</taxon>
        <taxon>Hypocreomycetidae</taxon>
        <taxon>Hypocreales</taxon>
        <taxon>Ophiocordycipitaceae</taxon>
        <taxon>Ophiocordyceps</taxon>
    </lineage>
</organism>
<feature type="compositionally biased region" description="Basic and acidic residues" evidence="1">
    <location>
        <begin position="28"/>
        <end position="52"/>
    </location>
</feature>
<evidence type="ECO:0000313" key="2">
    <source>
        <dbReference type="EMBL" id="KAF4506692.1"/>
    </source>
</evidence>
<dbReference type="Proteomes" id="UP000557566">
    <property type="component" value="Unassembled WGS sequence"/>
</dbReference>
<proteinExistence type="predicted"/>
<dbReference type="AlphaFoldDB" id="A0A8H4PL34"/>
<keyword evidence="3" id="KW-1185">Reference proteome</keyword>
<protein>
    <submittedName>
        <fullName evidence="2">Uncharacterized protein</fullName>
    </submittedName>
</protein>
<dbReference type="EMBL" id="JAAVMX010000007">
    <property type="protein sequence ID" value="KAF4506692.1"/>
    <property type="molecule type" value="Genomic_DNA"/>
</dbReference>
<feature type="compositionally biased region" description="Basic and acidic residues" evidence="1">
    <location>
        <begin position="340"/>
        <end position="354"/>
    </location>
</feature>
<name>A0A8H4PL34_9HYPO</name>
<feature type="region of interest" description="Disordered" evidence="1">
    <location>
        <begin position="340"/>
        <end position="380"/>
    </location>
</feature>
<sequence length="443" mass="48262">MTQRYCFTRSRCQAAISSCGNSPCLLAPDDKGQRKEVDDEARNRHDDKHGLDAHAPAPRAKAKGANHAQRVAEKGNGHKRERHHLVQVSKLAPMSRGREAYVWIGVDDARQDHVAEGPESKRRHGASDAGIDPMHALRRVSESASFGVSTWTYTTRRDSEHGQAARHDHGRQRHHVQAHLGLIQSLVPSGQPHNEPINQISAVEDAEARPDEGCELQQPQLPGVEAVRRCREDDGLHGAQDDDQGKARPVDEGGGEDVRHPPHVDGVPHGPPDRLVGRGEELETHVSRPAHPFRRRSHRLPPCRIDAVPGLEPGTAPSALFGRIALGPGDKLGLLKRGCKEQGHDRHDGREGHVRRPPSGLGRLRTGSDGAERGAELESSQVDGIGTAPLVDEEHVTDLDDTVRRAIPSGPGKRTLIWTAVSLTAAAMPLKMLLRNSSGTVFM</sequence>
<feature type="region of interest" description="Disordered" evidence="1">
    <location>
        <begin position="23"/>
        <end position="66"/>
    </location>
</feature>
<comment type="caution">
    <text evidence="2">The sequence shown here is derived from an EMBL/GenBank/DDBJ whole genome shotgun (WGS) entry which is preliminary data.</text>
</comment>
<accession>A0A8H4PL34</accession>